<feature type="transmembrane region" description="Helical" evidence="6">
    <location>
        <begin position="126"/>
        <end position="147"/>
    </location>
</feature>
<evidence type="ECO:0000256" key="2">
    <source>
        <dbReference type="ARBA" id="ARBA00008130"/>
    </source>
</evidence>
<dbReference type="SUPFAM" id="SSF81321">
    <property type="entry name" value="Family A G protein-coupled receptor-like"/>
    <property type="match status" value="1"/>
</dbReference>
<keyword evidence="5 6" id="KW-0472">Membrane</keyword>
<dbReference type="AlphaFoldDB" id="C5FY44"/>
<sequence length="291" mass="32306">MSLSSNAVSTWVGHADISISKQGAVWYGDVALYWAVTSIFTLSAIAFLVGSFVVRSPNVRFHYHLSALSSCILSVAYFAVGVDSGYENPTRHVFWIRYAGCCSTRLLATPILMTQTLLLINAPLKLILREIFMASIVMMTGLGGALVPNTYKWAYFVYGFFACTALGWTMLKAGYSHVRSYMPSLKKAYLAFGAFLSAVWLMHGACWGLGEAGNYISPASEAVFYGILDICGGPLCCVFLMWAAHRFCRVEKRELSRMLGREPCGTVDGKYLYVMAINRDFKRLKRLEETS</sequence>
<dbReference type="RefSeq" id="XP_002843478.1">
    <property type="nucleotide sequence ID" value="XM_002843432.1"/>
</dbReference>
<dbReference type="HOGENOM" id="CLU_054785_2_1_1"/>
<keyword evidence="3 6" id="KW-0812">Transmembrane</keyword>
<gene>
    <name evidence="7" type="ORF">MCYG_07261</name>
</gene>
<feature type="transmembrane region" description="Helical" evidence="6">
    <location>
        <begin position="94"/>
        <end position="114"/>
    </location>
</feature>
<organism evidence="7 8">
    <name type="scientific">Arthroderma otae (strain ATCC MYA-4605 / CBS 113480)</name>
    <name type="common">Microsporum canis</name>
    <dbReference type="NCBI Taxonomy" id="554155"/>
    <lineage>
        <taxon>Eukaryota</taxon>
        <taxon>Fungi</taxon>
        <taxon>Dikarya</taxon>
        <taxon>Ascomycota</taxon>
        <taxon>Pezizomycotina</taxon>
        <taxon>Eurotiomycetes</taxon>
        <taxon>Eurotiomycetidae</taxon>
        <taxon>Onygenales</taxon>
        <taxon>Arthrodermataceae</taxon>
        <taxon>Microsporum</taxon>
    </lineage>
</organism>
<evidence type="ECO:0000256" key="4">
    <source>
        <dbReference type="ARBA" id="ARBA00022989"/>
    </source>
</evidence>
<keyword evidence="4 6" id="KW-1133">Transmembrane helix</keyword>
<evidence type="ECO:0000256" key="6">
    <source>
        <dbReference type="SAM" id="Phobius"/>
    </source>
</evidence>
<dbReference type="InterPro" id="IPR001425">
    <property type="entry name" value="Arc/bac/fun_rhodopsins"/>
</dbReference>
<dbReference type="GO" id="GO:0005886">
    <property type="term" value="C:plasma membrane"/>
    <property type="evidence" value="ECO:0007669"/>
    <property type="project" value="TreeGrafter"/>
</dbReference>
<dbReference type="PANTHER" id="PTHR28286:SF1">
    <property type="entry name" value="30 KDA HEAT SHOCK PROTEIN-RELATED"/>
    <property type="match status" value="1"/>
</dbReference>
<dbReference type="GO" id="GO:0005783">
    <property type="term" value="C:endoplasmic reticulum"/>
    <property type="evidence" value="ECO:0007669"/>
    <property type="project" value="TreeGrafter"/>
</dbReference>
<accession>C5FY44</accession>
<dbReference type="VEuPathDB" id="FungiDB:MCYG_07261"/>
<comment type="similarity">
    <text evidence="2">Belongs to the archaeal/bacterial/fungal opsin family.</text>
</comment>
<feature type="transmembrane region" description="Helical" evidence="6">
    <location>
        <begin position="61"/>
        <end position="82"/>
    </location>
</feature>
<dbReference type="eggNOG" id="ENOG502QQVQ">
    <property type="taxonomic scope" value="Eukaryota"/>
</dbReference>
<dbReference type="GeneID" id="9225373"/>
<evidence type="ECO:0000256" key="1">
    <source>
        <dbReference type="ARBA" id="ARBA00004141"/>
    </source>
</evidence>
<dbReference type="OrthoDB" id="536545at2759"/>
<dbReference type="EMBL" id="DS995707">
    <property type="protein sequence ID" value="EEQ34442.1"/>
    <property type="molecule type" value="Genomic_DNA"/>
</dbReference>
<feature type="transmembrane region" description="Helical" evidence="6">
    <location>
        <begin position="187"/>
        <end position="210"/>
    </location>
</feature>
<dbReference type="PANTHER" id="PTHR28286">
    <property type="match status" value="1"/>
</dbReference>
<evidence type="ECO:0000313" key="7">
    <source>
        <dbReference type="EMBL" id="EEQ34442.1"/>
    </source>
</evidence>
<protein>
    <submittedName>
        <fullName evidence="7">Uncharacterized protein</fullName>
    </submittedName>
</protein>
<dbReference type="OMA" id="MPWPTIL"/>
<evidence type="ECO:0000256" key="5">
    <source>
        <dbReference type="ARBA" id="ARBA00023136"/>
    </source>
</evidence>
<name>C5FY44_ARTOC</name>
<evidence type="ECO:0000256" key="3">
    <source>
        <dbReference type="ARBA" id="ARBA00022692"/>
    </source>
</evidence>
<feature type="transmembrane region" description="Helical" evidence="6">
    <location>
        <begin position="153"/>
        <end position="175"/>
    </location>
</feature>
<feature type="transmembrane region" description="Helical" evidence="6">
    <location>
        <begin position="222"/>
        <end position="244"/>
    </location>
</feature>
<dbReference type="Proteomes" id="UP000002035">
    <property type="component" value="Unassembled WGS sequence"/>
</dbReference>
<comment type="subcellular location">
    <subcellularLocation>
        <location evidence="1">Membrane</location>
        <topology evidence="1">Multi-pass membrane protein</topology>
    </subcellularLocation>
</comment>
<dbReference type="SMART" id="SM01021">
    <property type="entry name" value="Bac_rhodopsin"/>
    <property type="match status" value="1"/>
</dbReference>
<evidence type="ECO:0000313" key="8">
    <source>
        <dbReference type="Proteomes" id="UP000002035"/>
    </source>
</evidence>
<proteinExistence type="inferred from homology"/>
<dbReference type="Gene3D" id="1.20.1070.10">
    <property type="entry name" value="Rhodopsin 7-helix transmembrane proteins"/>
    <property type="match status" value="1"/>
</dbReference>
<reference evidence="8" key="1">
    <citation type="journal article" date="2012" name="MBio">
        <title>Comparative genome analysis of Trichophyton rubrum and related dermatophytes reveals candidate genes involved in infection.</title>
        <authorList>
            <person name="Martinez D.A."/>
            <person name="Oliver B.G."/>
            <person name="Graeser Y."/>
            <person name="Goldberg J.M."/>
            <person name="Li W."/>
            <person name="Martinez-Rossi N.M."/>
            <person name="Monod M."/>
            <person name="Shelest E."/>
            <person name="Barton R.C."/>
            <person name="Birch E."/>
            <person name="Brakhage A.A."/>
            <person name="Chen Z."/>
            <person name="Gurr S.J."/>
            <person name="Heiman D."/>
            <person name="Heitman J."/>
            <person name="Kosti I."/>
            <person name="Rossi A."/>
            <person name="Saif S."/>
            <person name="Samalova M."/>
            <person name="Saunders C.W."/>
            <person name="Shea T."/>
            <person name="Summerbell R.C."/>
            <person name="Xu J."/>
            <person name="Young S."/>
            <person name="Zeng Q."/>
            <person name="Birren B.W."/>
            <person name="Cuomo C.A."/>
            <person name="White T.C."/>
        </authorList>
    </citation>
    <scope>NUCLEOTIDE SEQUENCE [LARGE SCALE GENOMIC DNA]</scope>
    <source>
        <strain evidence="8">ATCC MYA-4605 / CBS 113480</strain>
    </source>
</reference>
<keyword evidence="8" id="KW-1185">Reference proteome</keyword>
<feature type="transmembrane region" description="Helical" evidence="6">
    <location>
        <begin position="31"/>
        <end position="54"/>
    </location>
</feature>